<reference evidence="1" key="2">
    <citation type="journal article" date="2022" name="New Phytol.">
        <title>Evolutionary transition to the ectomycorrhizal habit in the genomes of a hyperdiverse lineage of mushroom-forming fungi.</title>
        <authorList>
            <person name="Looney B."/>
            <person name="Miyauchi S."/>
            <person name="Morin E."/>
            <person name="Drula E."/>
            <person name="Courty P.E."/>
            <person name="Kohler A."/>
            <person name="Kuo A."/>
            <person name="LaButti K."/>
            <person name="Pangilinan J."/>
            <person name="Lipzen A."/>
            <person name="Riley R."/>
            <person name="Andreopoulos W."/>
            <person name="He G."/>
            <person name="Johnson J."/>
            <person name="Nolan M."/>
            <person name="Tritt A."/>
            <person name="Barry K.W."/>
            <person name="Grigoriev I.V."/>
            <person name="Nagy L.G."/>
            <person name="Hibbett D."/>
            <person name="Henrissat B."/>
            <person name="Matheny P.B."/>
            <person name="Labbe J."/>
            <person name="Martin F.M."/>
        </authorList>
    </citation>
    <scope>NUCLEOTIDE SEQUENCE</scope>
    <source>
        <strain evidence="1">HHB10654</strain>
    </source>
</reference>
<evidence type="ECO:0000313" key="2">
    <source>
        <dbReference type="Proteomes" id="UP000814140"/>
    </source>
</evidence>
<accession>A0ACB8T4M5</accession>
<dbReference type="EMBL" id="MU277204">
    <property type="protein sequence ID" value="KAI0063068.1"/>
    <property type="molecule type" value="Genomic_DNA"/>
</dbReference>
<proteinExistence type="predicted"/>
<dbReference type="Proteomes" id="UP000814140">
    <property type="component" value="Unassembled WGS sequence"/>
</dbReference>
<keyword evidence="2" id="KW-1185">Reference proteome</keyword>
<comment type="caution">
    <text evidence="1">The sequence shown here is derived from an EMBL/GenBank/DDBJ whole genome shotgun (WGS) entry which is preliminary data.</text>
</comment>
<protein>
    <submittedName>
        <fullName evidence="1">SET domain-containing protein</fullName>
    </submittedName>
</protein>
<name>A0ACB8T4M5_9AGAM</name>
<organism evidence="1 2">
    <name type="scientific">Artomyces pyxidatus</name>
    <dbReference type="NCBI Taxonomy" id="48021"/>
    <lineage>
        <taxon>Eukaryota</taxon>
        <taxon>Fungi</taxon>
        <taxon>Dikarya</taxon>
        <taxon>Basidiomycota</taxon>
        <taxon>Agaricomycotina</taxon>
        <taxon>Agaricomycetes</taxon>
        <taxon>Russulales</taxon>
        <taxon>Auriscalpiaceae</taxon>
        <taxon>Artomyces</taxon>
    </lineage>
</organism>
<reference evidence="1" key="1">
    <citation type="submission" date="2021-03" db="EMBL/GenBank/DDBJ databases">
        <authorList>
            <consortium name="DOE Joint Genome Institute"/>
            <person name="Ahrendt S."/>
            <person name="Looney B.P."/>
            <person name="Miyauchi S."/>
            <person name="Morin E."/>
            <person name="Drula E."/>
            <person name="Courty P.E."/>
            <person name="Chicoki N."/>
            <person name="Fauchery L."/>
            <person name="Kohler A."/>
            <person name="Kuo A."/>
            <person name="Labutti K."/>
            <person name="Pangilinan J."/>
            <person name="Lipzen A."/>
            <person name="Riley R."/>
            <person name="Andreopoulos W."/>
            <person name="He G."/>
            <person name="Johnson J."/>
            <person name="Barry K.W."/>
            <person name="Grigoriev I.V."/>
            <person name="Nagy L."/>
            <person name="Hibbett D."/>
            <person name="Henrissat B."/>
            <person name="Matheny P.B."/>
            <person name="Labbe J."/>
            <person name="Martin F."/>
        </authorList>
    </citation>
    <scope>NUCLEOTIDE SEQUENCE</scope>
    <source>
        <strain evidence="1">HHB10654</strain>
    </source>
</reference>
<sequence length="428" mass="47347">MRRGRKARPRQNQRPQLSAAGPSSTVVDTALRFGNPLSTQPSSLPLVPVPDDCVRNFPKPSIASTSEPDEDEIFMVRVPGKVTDDALDTVSLCVLYPAVKAALQTRRIIPLVTDKQRDGRYTIADVPGHGKGILATDNFALGELILHERPLLVTPIIPPSCTLGSHTMEDYTFWDALAKELPDRNREALLDLFNCIPESSSSPGALDDIISTNSLGIRLCPGQLGTHAAVGERASRINHSCSPNAHVHWNADSFSIEVRANRPIAKGDEITVAYLDVLVPYHERQNDLQRKWRFSCACAACSQPGPRESSDERREGFLILHCFPAQDTLMDRWLASSDPSTTSPLKLYHILAENLEQEKLYGPELWLPLCRQLVKAYCAVKDKLNARAWAEGAARFNFAFCGTDGGWPLVASSPERTEWWGLRDKTSS</sequence>
<gene>
    <name evidence="1" type="ORF">BV25DRAFT_438219</name>
</gene>
<evidence type="ECO:0000313" key="1">
    <source>
        <dbReference type="EMBL" id="KAI0063068.1"/>
    </source>
</evidence>